<evidence type="ECO:0000313" key="3">
    <source>
        <dbReference type="Proteomes" id="UP000022082"/>
    </source>
</evidence>
<sequence length="133" mass="15150">MNREIIFRGKSTNNGKWVYAKLHGFGMDLFNECVQENTVGQFTGLHDKNGKEIYEGDIVEQIVTNGYGYGFIGEVSFDNGVFGIKHKTYKGYIVSSFVYSSDWNDGHAHGTVLYEYELKGNIYDNPELIKEEL</sequence>
<dbReference type="PATRIC" id="fig|1339327.3.peg.650"/>
<reference evidence="2 3" key="1">
    <citation type="submission" date="2014-02" db="EMBL/GenBank/DDBJ databases">
        <authorList>
            <person name="Sears C."/>
            <person name="Carroll K."/>
            <person name="Sack B.R."/>
            <person name="Qadri F."/>
            <person name="Myers L.L."/>
            <person name="Chung G.-T."/>
            <person name="Escheverria P."/>
            <person name="Fraser C.M."/>
            <person name="Sadzewicz L."/>
            <person name="Shefchek K.A."/>
            <person name="Tallon L."/>
            <person name="Das S.P."/>
            <person name="Daugherty S."/>
            <person name="Mongodin E.F."/>
        </authorList>
    </citation>
    <scope>NUCLEOTIDE SEQUENCE [LARGE SCALE GENOMIC DNA]</scope>
    <source>
        <strain evidence="2 3">S36L11</strain>
    </source>
</reference>
<organism evidence="2 3">
    <name type="scientific">Bacteroides fragilis str. S36L11</name>
    <dbReference type="NCBI Taxonomy" id="1339327"/>
    <lineage>
        <taxon>Bacteria</taxon>
        <taxon>Pseudomonadati</taxon>
        <taxon>Bacteroidota</taxon>
        <taxon>Bacteroidia</taxon>
        <taxon>Bacteroidales</taxon>
        <taxon>Bacteroidaceae</taxon>
        <taxon>Bacteroides</taxon>
    </lineage>
</organism>
<dbReference type="RefSeq" id="WP_032569451.1">
    <property type="nucleotide sequence ID" value="NZ_JGDJ01000116.1"/>
</dbReference>
<evidence type="ECO:0000259" key="1">
    <source>
        <dbReference type="Pfam" id="PF09643"/>
    </source>
</evidence>
<dbReference type="EMBL" id="JGDJ01000116">
    <property type="protein sequence ID" value="EXZ30830.1"/>
    <property type="molecule type" value="Genomic_DNA"/>
</dbReference>
<evidence type="ECO:0000313" key="2">
    <source>
        <dbReference type="EMBL" id="EXZ30830.1"/>
    </source>
</evidence>
<feature type="domain" description="YopX protein" evidence="1">
    <location>
        <begin position="15"/>
        <end position="130"/>
    </location>
</feature>
<dbReference type="NCBIfam" id="TIGR01671">
    <property type="entry name" value="phage_TIGR01671"/>
    <property type="match status" value="1"/>
</dbReference>
<dbReference type="InterPro" id="IPR010024">
    <property type="entry name" value="CHP16711"/>
</dbReference>
<accession>A0A015X9Q4</accession>
<dbReference type="InterPro" id="IPR019096">
    <property type="entry name" value="YopX_protein"/>
</dbReference>
<proteinExistence type="predicted"/>
<dbReference type="SUPFAM" id="SSF159006">
    <property type="entry name" value="YopX-like"/>
    <property type="match status" value="1"/>
</dbReference>
<dbReference type="InterPro" id="IPR023385">
    <property type="entry name" value="YopX-like_C"/>
</dbReference>
<dbReference type="AlphaFoldDB" id="A0A015X9Q4"/>
<name>A0A015X9Q4_BACFG</name>
<gene>
    <name evidence="2" type="ORF">M136_5441</name>
</gene>
<protein>
    <submittedName>
        <fullName evidence="2">YopX family protein</fullName>
    </submittedName>
</protein>
<dbReference type="Pfam" id="PF09643">
    <property type="entry name" value="YopX"/>
    <property type="match status" value="1"/>
</dbReference>
<comment type="caution">
    <text evidence="2">The sequence shown here is derived from an EMBL/GenBank/DDBJ whole genome shotgun (WGS) entry which is preliminary data.</text>
</comment>
<dbReference type="Proteomes" id="UP000022082">
    <property type="component" value="Unassembled WGS sequence"/>
</dbReference>
<dbReference type="Gene3D" id="2.30.30.290">
    <property type="entry name" value="YopX-like domains"/>
    <property type="match status" value="1"/>
</dbReference>